<protein>
    <submittedName>
        <fullName evidence="2">Uncharacterized protein</fullName>
    </submittedName>
</protein>
<reference evidence="2 3" key="1">
    <citation type="submission" date="2024-12" db="EMBL/GenBank/DDBJ databases">
        <title>Forecasting of Potato common scab and diversities of Pathogenic streptomyces spp. in china.</title>
        <authorList>
            <person name="Handique U."/>
            <person name="Wu J."/>
        </authorList>
    </citation>
    <scope>NUCLEOTIDE SEQUENCE [LARGE SCALE GENOMIC DNA]</scope>
    <source>
        <strain evidence="2 3">ZRIMU1530</strain>
    </source>
</reference>
<sequence length="74" mass="8148">MALDPARTYAVQVWAQGREDSRERYEASAPGEALDGYETYAIVFAPSGAQEPPRPAPPQDRLAGKYAKPPLNMR</sequence>
<dbReference type="EMBL" id="JBJVNI010000001">
    <property type="protein sequence ID" value="MFM9607420.1"/>
    <property type="molecule type" value="Genomic_DNA"/>
</dbReference>
<dbReference type="Proteomes" id="UP001631957">
    <property type="component" value="Unassembled WGS sequence"/>
</dbReference>
<comment type="caution">
    <text evidence="2">The sequence shown here is derived from an EMBL/GenBank/DDBJ whole genome shotgun (WGS) entry which is preliminary data.</text>
</comment>
<proteinExistence type="predicted"/>
<accession>A0ABW9HH99</accession>
<name>A0ABW9HH99_9ACTN</name>
<evidence type="ECO:0000313" key="2">
    <source>
        <dbReference type="EMBL" id="MFM9607420.1"/>
    </source>
</evidence>
<gene>
    <name evidence="2" type="ORF">ACKI18_01715</name>
</gene>
<organism evidence="2 3">
    <name type="scientific">Streptomyces niveiscabiei</name>
    <dbReference type="NCBI Taxonomy" id="164115"/>
    <lineage>
        <taxon>Bacteria</taxon>
        <taxon>Bacillati</taxon>
        <taxon>Actinomycetota</taxon>
        <taxon>Actinomycetes</taxon>
        <taxon>Kitasatosporales</taxon>
        <taxon>Streptomycetaceae</taxon>
        <taxon>Streptomyces</taxon>
    </lineage>
</organism>
<feature type="region of interest" description="Disordered" evidence="1">
    <location>
        <begin position="47"/>
        <end position="74"/>
    </location>
</feature>
<evidence type="ECO:0000313" key="3">
    <source>
        <dbReference type="Proteomes" id="UP001631957"/>
    </source>
</evidence>
<keyword evidence="3" id="KW-1185">Reference proteome</keyword>
<evidence type="ECO:0000256" key="1">
    <source>
        <dbReference type="SAM" id="MobiDB-lite"/>
    </source>
</evidence>
<dbReference type="RefSeq" id="WP_055721666.1">
    <property type="nucleotide sequence ID" value="NZ_JBJVNI010000001.1"/>
</dbReference>